<organism evidence="12 13">
    <name type="scientific">Batillaria attramentaria</name>
    <dbReference type="NCBI Taxonomy" id="370345"/>
    <lineage>
        <taxon>Eukaryota</taxon>
        <taxon>Metazoa</taxon>
        <taxon>Spiralia</taxon>
        <taxon>Lophotrochozoa</taxon>
        <taxon>Mollusca</taxon>
        <taxon>Gastropoda</taxon>
        <taxon>Caenogastropoda</taxon>
        <taxon>Sorbeoconcha</taxon>
        <taxon>Cerithioidea</taxon>
        <taxon>Batillariidae</taxon>
        <taxon>Batillaria</taxon>
    </lineage>
</organism>
<comment type="caution">
    <text evidence="12">The sequence shown here is derived from an EMBL/GenBank/DDBJ whole genome shotgun (WGS) entry which is preliminary data.</text>
</comment>
<dbReference type="GO" id="GO:0045087">
    <property type="term" value="P:innate immune response"/>
    <property type="evidence" value="ECO:0007669"/>
    <property type="project" value="UniProtKB-KW"/>
</dbReference>
<dbReference type="PROSITE" id="PS51019">
    <property type="entry name" value="REELIN"/>
    <property type="match status" value="1"/>
</dbReference>
<dbReference type="EMBL" id="JACVVK020000027">
    <property type="protein sequence ID" value="KAK7502250.1"/>
    <property type="molecule type" value="Genomic_DNA"/>
</dbReference>
<protein>
    <recommendedName>
        <fullName evidence="11">Reelin domain-containing protein</fullName>
    </recommendedName>
</protein>
<dbReference type="Gene3D" id="2.60.40.4060">
    <property type="entry name" value="Reeler domain"/>
    <property type="match status" value="1"/>
</dbReference>
<dbReference type="GO" id="GO:0005576">
    <property type="term" value="C:extracellular region"/>
    <property type="evidence" value="ECO:0007669"/>
    <property type="project" value="UniProtKB-SubCell"/>
</dbReference>
<keyword evidence="4" id="KW-0929">Antimicrobial</keyword>
<evidence type="ECO:0000256" key="6">
    <source>
        <dbReference type="ARBA" id="ARBA00022729"/>
    </source>
</evidence>
<keyword evidence="13" id="KW-1185">Reference proteome</keyword>
<keyword evidence="8" id="KW-0044">Antibiotic</keyword>
<accession>A0ABD0LRQ2</accession>
<dbReference type="InterPro" id="IPR002861">
    <property type="entry name" value="Reeler_dom"/>
</dbReference>
<feature type="compositionally biased region" description="Low complexity" evidence="9">
    <location>
        <begin position="226"/>
        <end position="258"/>
    </location>
</feature>
<feature type="compositionally biased region" description="Basic and acidic residues" evidence="9">
    <location>
        <begin position="307"/>
        <end position="326"/>
    </location>
</feature>
<dbReference type="AlphaFoldDB" id="A0ABD0LRQ2"/>
<dbReference type="InterPro" id="IPR051237">
    <property type="entry name" value="Ferric-chelate_Red/DefProt"/>
</dbReference>
<name>A0ABD0LRQ2_9CAEN</name>
<keyword evidence="3" id="KW-0964">Secreted</keyword>
<evidence type="ECO:0000256" key="10">
    <source>
        <dbReference type="SAM" id="SignalP"/>
    </source>
</evidence>
<dbReference type="PANTHER" id="PTHR45828">
    <property type="entry name" value="CYTOCHROME B561/FERRIC REDUCTASE TRANSMEMBRANE"/>
    <property type="match status" value="1"/>
</dbReference>
<evidence type="ECO:0000313" key="12">
    <source>
        <dbReference type="EMBL" id="KAK7502250.1"/>
    </source>
</evidence>
<evidence type="ECO:0000256" key="5">
    <source>
        <dbReference type="ARBA" id="ARBA00022588"/>
    </source>
</evidence>
<evidence type="ECO:0000256" key="2">
    <source>
        <dbReference type="ARBA" id="ARBA00008501"/>
    </source>
</evidence>
<dbReference type="Proteomes" id="UP001519460">
    <property type="component" value="Unassembled WGS sequence"/>
</dbReference>
<evidence type="ECO:0000256" key="9">
    <source>
        <dbReference type="SAM" id="MobiDB-lite"/>
    </source>
</evidence>
<dbReference type="Pfam" id="PF02014">
    <property type="entry name" value="Reeler"/>
    <property type="match status" value="1"/>
</dbReference>
<feature type="region of interest" description="Disordered" evidence="9">
    <location>
        <begin position="220"/>
        <end position="279"/>
    </location>
</feature>
<dbReference type="InterPro" id="IPR042307">
    <property type="entry name" value="Reeler_sf"/>
</dbReference>
<feature type="region of interest" description="Disordered" evidence="9">
    <location>
        <begin position="307"/>
        <end position="340"/>
    </location>
</feature>
<comment type="similarity">
    <text evidence="2">Belongs to the insect defense protein family.</text>
</comment>
<evidence type="ECO:0000256" key="8">
    <source>
        <dbReference type="ARBA" id="ARBA00023022"/>
    </source>
</evidence>
<evidence type="ECO:0000256" key="3">
    <source>
        <dbReference type="ARBA" id="ARBA00022525"/>
    </source>
</evidence>
<evidence type="ECO:0000256" key="1">
    <source>
        <dbReference type="ARBA" id="ARBA00004613"/>
    </source>
</evidence>
<evidence type="ECO:0000313" key="13">
    <source>
        <dbReference type="Proteomes" id="UP001519460"/>
    </source>
</evidence>
<dbReference type="CDD" id="cd08544">
    <property type="entry name" value="Reeler"/>
    <property type="match status" value="1"/>
</dbReference>
<evidence type="ECO:0000256" key="4">
    <source>
        <dbReference type="ARBA" id="ARBA00022529"/>
    </source>
</evidence>
<keyword evidence="7" id="KW-0391">Immunity</keyword>
<evidence type="ECO:0000256" key="7">
    <source>
        <dbReference type="ARBA" id="ARBA00022859"/>
    </source>
</evidence>
<dbReference type="PANTHER" id="PTHR45828:SF9">
    <property type="entry name" value="CELL WALL INTEGRITY AND STRESS RESPONSE COMPONENT 4-LIKE-RELATED"/>
    <property type="match status" value="1"/>
</dbReference>
<feature type="domain" description="Reelin" evidence="11">
    <location>
        <begin position="23"/>
        <end position="200"/>
    </location>
</feature>
<dbReference type="GO" id="GO:0042742">
    <property type="term" value="P:defense response to bacterium"/>
    <property type="evidence" value="ECO:0007669"/>
    <property type="project" value="UniProtKB-KW"/>
</dbReference>
<gene>
    <name evidence="12" type="ORF">BaRGS_00006614</name>
</gene>
<comment type="subcellular location">
    <subcellularLocation>
        <location evidence="1">Secreted</location>
    </subcellularLocation>
</comment>
<sequence length="426" mass="45929">MIVVMPVSLGNASSKQLLAVLLWLLLSTGGRGYPGGAPDMACESMLPTGHGVGPQASDPPYSIMVSKKSYKPGETLQIIVSSEGEDYFKGMFVQARVIGCQLNETKTVGVFTAPDNEIETKHCFGEVHSAVTHNSARAKRVKTFYWTAPVLPAGHMVMSCRNVDIVVKLEVSGLLYFCQSGKASSSPLSALYVYRATLVREIDQYWTDVESHLVADLHSDTLPRCPQTTSTAPSTTRSASSPSPSSTPGQSSTTTSVSRDQGVKTSPHTTRQKQAETTNIFAAGKGEEFKLVTRLVTTIKEAERQLVGKAESRETERKLEKGRGGLEHSVTSTDSMGPFPSWLGPSFNRKGGHVHTTQVDAAVDSASEESKKLPSWLIPAYQRSASSSSTSSLRCADGGHRVLFFTVVSVVLAWLRLPSLTEISTL</sequence>
<reference evidence="12 13" key="1">
    <citation type="journal article" date="2023" name="Sci. Data">
        <title>Genome assembly of the Korean intertidal mud-creeper Batillaria attramentaria.</title>
        <authorList>
            <person name="Patra A.K."/>
            <person name="Ho P.T."/>
            <person name="Jun S."/>
            <person name="Lee S.J."/>
            <person name="Kim Y."/>
            <person name="Won Y.J."/>
        </authorList>
    </citation>
    <scope>NUCLEOTIDE SEQUENCE [LARGE SCALE GENOMIC DNA]</scope>
    <source>
        <strain evidence="12">Wonlab-2016</strain>
    </source>
</reference>
<feature type="chain" id="PRO_5044843011" description="Reelin domain-containing protein" evidence="10">
    <location>
        <begin position="33"/>
        <end position="426"/>
    </location>
</feature>
<evidence type="ECO:0000259" key="11">
    <source>
        <dbReference type="PROSITE" id="PS51019"/>
    </source>
</evidence>
<keyword evidence="6 10" id="KW-0732">Signal</keyword>
<proteinExistence type="inferred from homology"/>
<keyword evidence="5" id="KW-0399">Innate immunity</keyword>
<feature type="signal peptide" evidence="10">
    <location>
        <begin position="1"/>
        <end position="32"/>
    </location>
</feature>